<feature type="region of interest" description="Disordered" evidence="1">
    <location>
        <begin position="43"/>
        <end position="67"/>
    </location>
</feature>
<feature type="domain" description="Calcineurin-like phosphoesterase" evidence="3">
    <location>
        <begin position="193"/>
        <end position="443"/>
    </location>
</feature>
<reference evidence="4 5" key="1">
    <citation type="journal article" date="2016" name="ISME J.">
        <title>Chasing the elusive Euryarchaeota class WSA2: genomes reveal a uniquely fastidious methyl-reducing methanogen.</title>
        <authorList>
            <person name="Nobu M.K."/>
            <person name="Narihiro T."/>
            <person name="Kuroda K."/>
            <person name="Mei R."/>
            <person name="Liu W.T."/>
        </authorList>
    </citation>
    <scope>NUCLEOTIDE SEQUENCE [LARGE SCALE GENOMIC DNA]</scope>
    <source>
        <strain evidence="4">U1lsi0528_Bin055</strain>
    </source>
</reference>
<comment type="caution">
    <text evidence="4">The sequence shown here is derived from an EMBL/GenBank/DDBJ whole genome shotgun (WGS) entry which is preliminary data.</text>
</comment>
<dbReference type="PANTHER" id="PTHR43143:SF1">
    <property type="entry name" value="SERINE_THREONINE-PROTEIN PHOSPHATASE CPPED1"/>
    <property type="match status" value="1"/>
</dbReference>
<evidence type="ECO:0000259" key="3">
    <source>
        <dbReference type="Pfam" id="PF00149"/>
    </source>
</evidence>
<protein>
    <submittedName>
        <fullName evidence="4">Calcineurin-like phosphoesterase</fullName>
    </submittedName>
</protein>
<accession>A0A150J4D6</accession>
<evidence type="ECO:0000313" key="4">
    <source>
        <dbReference type="EMBL" id="KYC52089.1"/>
    </source>
</evidence>
<dbReference type="InterPro" id="IPR029052">
    <property type="entry name" value="Metallo-depent_PP-like"/>
</dbReference>
<dbReference type="SUPFAM" id="SSF56300">
    <property type="entry name" value="Metallo-dependent phosphatases"/>
    <property type="match status" value="1"/>
</dbReference>
<sequence>MNEKVEIILIAFLVIGIIGISAYWIVNKNTDKSKNMIEDQIRSENINDKKNPDRPASEVNASSKVNNKKESNNILGKEIIPQEKDSQNAQIINGNEDFGSILLGVPTENSVILNIIPKSDVNVYLEYAKESNKYDSKTGIYSIKANNPNDIILNGLSTDTEYFYRILYKSGDGYNQSQEHSFHTARQKDSSFTFAIEADPHLDEQSDPEIYRQTLRNILSDNPDFLIDLGDTFMSDKLLIKSYETIEERHILLRQYFDIIGADVPLFLVLGNHEGESGWELNGREDNIAVWASIIRKQYYPNPVPNDFYSGNSIEEKYVGLREDYYAFEWGDALFVVIDPYWYTQKKPSIDGWEWTLGIEQYDWLKKTLEGSDAKYKFVFTHHLVGGDDQGRGGIEKARFFEWGGYNPDGSYGFDTKRAGWGKPIHQLLVENGVDAVFHGHDHFFAKQELDGVIYQLVPQPSHPGTIVNTADKYGYFNGDILGGSGYLRVTVSPSNVKVDYVRSSLGSGEDDYTSGVVVYSYTIS</sequence>
<feature type="compositionally biased region" description="Basic and acidic residues" evidence="1">
    <location>
        <begin position="43"/>
        <end position="56"/>
    </location>
</feature>
<gene>
    <name evidence="4" type="ORF">AMQ22_00993</name>
</gene>
<dbReference type="PANTHER" id="PTHR43143">
    <property type="entry name" value="METALLOPHOSPHOESTERASE, CALCINEURIN SUPERFAMILY"/>
    <property type="match status" value="1"/>
</dbReference>
<dbReference type="GO" id="GO:0016787">
    <property type="term" value="F:hydrolase activity"/>
    <property type="evidence" value="ECO:0007669"/>
    <property type="project" value="InterPro"/>
</dbReference>
<evidence type="ECO:0000256" key="1">
    <source>
        <dbReference type="SAM" id="MobiDB-lite"/>
    </source>
</evidence>
<keyword evidence="2" id="KW-0812">Transmembrane</keyword>
<dbReference type="InterPro" id="IPR051918">
    <property type="entry name" value="STPP_CPPED1"/>
</dbReference>
<dbReference type="InterPro" id="IPR004843">
    <property type="entry name" value="Calcineurin-like_PHP"/>
</dbReference>
<proteinExistence type="predicted"/>
<evidence type="ECO:0000313" key="5">
    <source>
        <dbReference type="Proteomes" id="UP000075398"/>
    </source>
</evidence>
<dbReference type="Gene3D" id="3.60.21.10">
    <property type="match status" value="1"/>
</dbReference>
<organism evidence="4 5">
    <name type="scientific">Candidatus Methanofastidiosum methylothiophilum</name>
    <dbReference type="NCBI Taxonomy" id="1705564"/>
    <lineage>
        <taxon>Archaea</taxon>
        <taxon>Methanobacteriati</taxon>
        <taxon>Methanobacteriota</taxon>
        <taxon>Stenosarchaea group</taxon>
        <taxon>Candidatus Methanofastidiosia</taxon>
        <taxon>Candidatus Methanofastidiosales</taxon>
        <taxon>Candidatus Methanofastidiosaceae</taxon>
        <taxon>Candidatus Methanofastidiosum</taxon>
    </lineage>
</organism>
<keyword evidence="2" id="KW-1133">Transmembrane helix</keyword>
<feature type="transmembrane region" description="Helical" evidence="2">
    <location>
        <begin position="7"/>
        <end position="26"/>
    </location>
</feature>
<dbReference type="EMBL" id="LNGC01000034">
    <property type="protein sequence ID" value="KYC52089.1"/>
    <property type="molecule type" value="Genomic_DNA"/>
</dbReference>
<dbReference type="Pfam" id="PF00149">
    <property type="entry name" value="Metallophos"/>
    <property type="match status" value="1"/>
</dbReference>
<keyword evidence="2" id="KW-0472">Membrane</keyword>
<dbReference type="AlphaFoldDB" id="A0A150J4D6"/>
<dbReference type="Proteomes" id="UP000075398">
    <property type="component" value="Unassembled WGS sequence"/>
</dbReference>
<evidence type="ECO:0000256" key="2">
    <source>
        <dbReference type="SAM" id="Phobius"/>
    </source>
</evidence>
<name>A0A150J4D6_9EURY</name>